<dbReference type="Proteomes" id="UP000563898">
    <property type="component" value="Unassembled WGS sequence"/>
</dbReference>
<evidence type="ECO:0000313" key="3">
    <source>
        <dbReference type="EMBL" id="NKY04072.1"/>
    </source>
</evidence>
<feature type="compositionally biased region" description="Basic and acidic residues" evidence="1">
    <location>
        <begin position="1144"/>
        <end position="1154"/>
    </location>
</feature>
<feature type="compositionally biased region" description="Basic and acidic residues" evidence="1">
    <location>
        <begin position="643"/>
        <end position="691"/>
    </location>
</feature>
<feature type="compositionally biased region" description="Basic and acidic residues" evidence="1">
    <location>
        <begin position="1124"/>
        <end position="1138"/>
    </location>
</feature>
<feature type="compositionally biased region" description="Basic and acidic residues" evidence="1">
    <location>
        <begin position="1224"/>
        <end position="1240"/>
    </location>
</feature>
<feature type="compositionally biased region" description="Acidic residues" evidence="1">
    <location>
        <begin position="763"/>
        <end position="776"/>
    </location>
</feature>
<comment type="caution">
    <text evidence="3">The sequence shown here is derived from an EMBL/GenBank/DDBJ whole genome shotgun (WGS) entry which is preliminary data.</text>
</comment>
<organism evidence="3 4">
    <name type="scientific">Gordonia polyisoprenivorans</name>
    <dbReference type="NCBI Taxonomy" id="84595"/>
    <lineage>
        <taxon>Bacteria</taxon>
        <taxon>Bacillati</taxon>
        <taxon>Actinomycetota</taxon>
        <taxon>Actinomycetes</taxon>
        <taxon>Mycobacteriales</taxon>
        <taxon>Gordoniaceae</taxon>
        <taxon>Gordonia</taxon>
    </lineage>
</organism>
<dbReference type="InterPro" id="IPR049762">
    <property type="entry name" value="PoNe_dom"/>
</dbReference>
<evidence type="ECO:0000259" key="2">
    <source>
        <dbReference type="Pfam" id="PF25547"/>
    </source>
</evidence>
<feature type="compositionally biased region" description="Low complexity" evidence="1">
    <location>
        <begin position="349"/>
        <end position="365"/>
    </location>
</feature>
<feature type="domain" description="Outer membrane channel protein CpnT-like N-terminal" evidence="2">
    <location>
        <begin position="9"/>
        <end position="145"/>
    </location>
</feature>
<evidence type="ECO:0000256" key="1">
    <source>
        <dbReference type="SAM" id="MobiDB-lite"/>
    </source>
</evidence>
<evidence type="ECO:0000313" key="4">
    <source>
        <dbReference type="Proteomes" id="UP000563898"/>
    </source>
</evidence>
<feature type="region of interest" description="Disordered" evidence="1">
    <location>
        <begin position="321"/>
        <end position="501"/>
    </location>
</feature>
<protein>
    <recommendedName>
        <fullName evidence="2">Outer membrane channel protein CpnT-like N-terminal domain-containing protein</fullName>
    </recommendedName>
</protein>
<dbReference type="InterPro" id="IPR057746">
    <property type="entry name" value="CpnT-like_N"/>
</dbReference>
<dbReference type="Pfam" id="PF25547">
    <property type="entry name" value="WXG100_2"/>
    <property type="match status" value="1"/>
</dbReference>
<feature type="compositionally biased region" description="Polar residues" evidence="1">
    <location>
        <begin position="607"/>
        <end position="618"/>
    </location>
</feature>
<feature type="region of interest" description="Disordered" evidence="1">
    <location>
        <begin position="563"/>
        <end position="697"/>
    </location>
</feature>
<feature type="compositionally biased region" description="Basic and acidic residues" evidence="1">
    <location>
        <begin position="809"/>
        <end position="820"/>
    </location>
</feature>
<feature type="compositionally biased region" description="Basic and acidic residues" evidence="1">
    <location>
        <begin position="785"/>
        <end position="803"/>
    </location>
</feature>
<feature type="compositionally biased region" description="Low complexity" evidence="1">
    <location>
        <begin position="424"/>
        <end position="498"/>
    </location>
</feature>
<dbReference type="RefSeq" id="WP_006372843.1">
    <property type="nucleotide sequence ID" value="NZ_JAAXPC010000014.1"/>
</dbReference>
<feature type="compositionally biased region" description="Basic and acidic residues" evidence="1">
    <location>
        <begin position="1195"/>
        <end position="1215"/>
    </location>
</feature>
<reference evidence="3 4" key="1">
    <citation type="submission" date="2020-04" db="EMBL/GenBank/DDBJ databases">
        <title>MicrobeNet Type strains.</title>
        <authorList>
            <person name="Nicholson A.C."/>
        </authorList>
    </citation>
    <scope>NUCLEOTIDE SEQUENCE [LARGE SCALE GENOMIC DNA]</scope>
    <source>
        <strain evidence="3 4">ATCC BAA-14</strain>
    </source>
</reference>
<dbReference type="EMBL" id="JAAXPC010000014">
    <property type="protein sequence ID" value="NKY04072.1"/>
    <property type="molecule type" value="Genomic_DNA"/>
</dbReference>
<name>A0A846WR56_9ACTN</name>
<feature type="region of interest" description="Disordered" evidence="1">
    <location>
        <begin position="742"/>
        <end position="820"/>
    </location>
</feature>
<feature type="compositionally biased region" description="Polar residues" evidence="1">
    <location>
        <begin position="386"/>
        <end position="398"/>
    </location>
</feature>
<feature type="region of interest" description="Disordered" evidence="1">
    <location>
        <begin position="1105"/>
        <end position="1271"/>
    </location>
</feature>
<gene>
    <name evidence="3" type="ORF">HGA05_21105</name>
</gene>
<accession>A0A846WR56</accession>
<sequence length="1551" mass="159617">MTIGIPGWLQWVSYLAGEKWPQGDEDAMWRIADTWRTHADQLRDLIPDLDSVTQETLSVIEGASAQAIADEFTKMFSGDYAVDKLAEGMDGLGDLASATGTQIQYTKLNILASLGIAAIQIAIALANAWETFGGSLAGIPIIEAITRAAIAVMERTLLKEIVEKIGETVAATTIKKLIETTVGRIAFETLKWTALGAAQELGIQGYQISQGHRSGIDVRQLGSVVESYALGGAIGGASSVGMSKFADRAFGQVTESTSKGAILARGGVIGYVSGAAGNSGAMLLTGGHFNAAGFFGSSLMGALPGKSEGAGLAADGAGRETITGTVGGSPTPGAVDGLGEHGTAGHPDGAITDATTAEATAGQGAPVVADTSHPGGGDTSAGPTAPQANTHVDGSSSPADGVAGSADLSHDGAGSVGLQPEPSVAAATGGVPVGGAHPESVSPSTTADAPATTAATAAGPSAAASAPGSPVAAAGHSAAPTAGAGSSTGAATTAAAGSRPTVSAIAEHPAASGASVTARPEGAGTPRTLTAATAVRAEAAAPAGGAERIGAERGVTARATVATADATRSAGPDGVSRPAADAGSSGRSTGGSEGESGERGGPPPAQRPTTDASRSGDSARTAEPARATDSSPAGREGGSTRPTDGDAHTRESATHQHGGGDEPRRFTAHDRGDEQTGGRHGREPADPEVSHVPDSAADVASAEAARVVTARFGDLPVRMEIVAVDGLPHDAAHLPHLIDRDVTGHISSEPPAESSRPVRTEGDGDGDVVPDRDPDDAAQPPTSHDGGRTEKTEELATARRVADDAATQRMERESREAPARVLKSFDDAAQKVMSSMTTRAEGLPAGVGGDVHPAPDAVTMLAVSGSLLGAVSVKAAFHGAARLTDAVRARLGGARTEHPAVAHDPEPNAPEGIRPEGIDDAAEVGVIDAASGVSDRVALSSSMTREEADRALGVLDQSNVSGQQCGDQAIAVRDGLLSGEAVAPENRGSDFAGLSTSELADRLGVDGFDRASVDSVAGSLHGLGEHASATVVGRTEAGGDLHAVTVARLDGEHVVLDPSAPAGERVMSLADGLGHFTEFGAAYHDGRGPVGIEDARLTHPRAELGGRKVFGDHELVGTRRGGPRQREFRDERTEHDERYEQDDGERSGTRRAGDDGGGSGTRRAPADEADADLNGHAGRSRERDDAGVPLSSGRLARDGESDVPTERVDGDRPAENARGGGVDGPHRDTGQPRDGEHDPVPDQPDPTDAPGRGKTDPREPINGLEHSGKSVVDKVADRRYLEKYYHRTHHDGRPRWDRNIKGALDADGDRIPLLDEHDEITTEKMVKVEEAAYGAYDEKVTYGAHRVADELRRLRDWARAQLKHVLNKLDATDAERKSAFRIMTDAGELAGLHAAAEAIPNRYRASQFEVETLLPLGSRGAGGVDGVFRVTPREGVKNEEGITGPILVVVEAKGPHAELGSRRGPDKRDYQQGRREYLQSVASAMRGSPDVVTQRLGRQIRKALSSGALRYELVRATVDREGSYSGYRHREFDIRRNLPKKIVESSEGNSA</sequence>
<feature type="compositionally biased region" description="Basic and acidic residues" evidence="1">
    <location>
        <begin position="1105"/>
        <end position="1117"/>
    </location>
</feature>
<proteinExistence type="predicted"/>
<dbReference type="CDD" id="cd20739">
    <property type="entry name" value="PoNe_DUF637"/>
    <property type="match status" value="1"/>
</dbReference>